<dbReference type="Pfam" id="PF04069">
    <property type="entry name" value="OpuAC"/>
    <property type="match status" value="1"/>
</dbReference>
<evidence type="ECO:0000313" key="3">
    <source>
        <dbReference type="EMBL" id="EEA90322.1"/>
    </source>
</evidence>
<dbReference type="RefSeq" id="WP_006721129.1">
    <property type="nucleotide sequence ID" value="NZ_CP085935.1"/>
</dbReference>
<evidence type="ECO:0000313" key="4">
    <source>
        <dbReference type="Proteomes" id="UP000003560"/>
    </source>
</evidence>
<dbReference type="GeneID" id="98003215"/>
<dbReference type="GO" id="GO:0043190">
    <property type="term" value="C:ATP-binding cassette (ABC) transporter complex"/>
    <property type="evidence" value="ECO:0007669"/>
    <property type="project" value="InterPro"/>
</dbReference>
<dbReference type="AlphaFoldDB" id="B6GBM6"/>
<gene>
    <name evidence="3" type="ORF">COLSTE_01489</name>
</gene>
<evidence type="ECO:0000259" key="2">
    <source>
        <dbReference type="Pfam" id="PF04069"/>
    </source>
</evidence>
<accession>B6GBM6</accession>
<dbReference type="EMBL" id="ABXJ01000078">
    <property type="protein sequence ID" value="EEA90322.1"/>
    <property type="molecule type" value="Genomic_DNA"/>
</dbReference>
<dbReference type="Gene3D" id="3.40.190.120">
    <property type="entry name" value="Osmoprotection protein (prox), domain 2"/>
    <property type="match status" value="1"/>
</dbReference>
<feature type="domain" description="ABC-type glycine betaine transport system substrate-binding" evidence="2">
    <location>
        <begin position="39"/>
        <end position="300"/>
    </location>
</feature>
<dbReference type="Proteomes" id="UP000003560">
    <property type="component" value="Unassembled WGS sequence"/>
</dbReference>
<name>B6GBM6_9ACTN</name>
<feature type="chain" id="PRO_5002843229" evidence="1">
    <location>
        <begin position="29"/>
        <end position="302"/>
    </location>
</feature>
<protein>
    <submittedName>
        <fullName evidence="3">ABC transporter, substrate-binding protein, QAT family</fullName>
    </submittedName>
</protein>
<dbReference type="InterPro" id="IPR007210">
    <property type="entry name" value="ABC_Gly_betaine_transp_sub-bd"/>
</dbReference>
<reference evidence="3 4" key="2">
    <citation type="submission" date="2008-10" db="EMBL/GenBank/DDBJ databases">
        <authorList>
            <person name="Fulton L."/>
            <person name="Clifton S."/>
            <person name="Fulton B."/>
            <person name="Xu J."/>
            <person name="Minx P."/>
            <person name="Pepin K.H."/>
            <person name="Johnson M."/>
            <person name="Thiruvilangam P."/>
            <person name="Bhonagiri V."/>
            <person name="Nash W.E."/>
            <person name="Mardis E.R."/>
            <person name="Wilson R.K."/>
        </authorList>
    </citation>
    <scope>NUCLEOTIDE SEQUENCE [LARGE SCALE GENOMIC DNA]</scope>
    <source>
        <strain evidence="3 4">DSM 13279</strain>
    </source>
</reference>
<sequence>MNSPITRRGAFALMGTAALSLAGTGALAGCGADGNDEGAVTVGSKAFTEGVILSELYALALEDAGIQVKRSFEISGSLIHTALTSGDIDLYPEYTGTGLISVLQMAPITDPQKAYDTVKEAYAREFDLTWLDQSPAADGQGLVIRTDVAEKYGIETISDLQQHAPELRFASQGQFDERPDGLPALEATYGPFDWKERAIFDEGLKYEVLRNDEMDVTPAYTTEAQLTDDAFTLLEDDKRVWPPYNVAPVVRSEVLEANPAIAEALNRVSAALTTEDLTRLNARVDIDKEEYEDVARDFYESL</sequence>
<evidence type="ECO:0000256" key="1">
    <source>
        <dbReference type="SAM" id="SignalP"/>
    </source>
</evidence>
<keyword evidence="4" id="KW-1185">Reference proteome</keyword>
<keyword evidence="1" id="KW-0732">Signal</keyword>
<reference evidence="3 4" key="1">
    <citation type="submission" date="2008-10" db="EMBL/GenBank/DDBJ databases">
        <title>Draft genome sequence of Collinsella stercoris (DSM 13279).</title>
        <authorList>
            <person name="Sudarsanam P."/>
            <person name="Ley R."/>
            <person name="Guruge J."/>
            <person name="Turnbaugh P.J."/>
            <person name="Mahowald M."/>
            <person name="Liep D."/>
            <person name="Gordon J."/>
        </authorList>
    </citation>
    <scope>NUCLEOTIDE SEQUENCE [LARGE SCALE GENOMIC DNA]</scope>
    <source>
        <strain evidence="3 4">DSM 13279</strain>
    </source>
</reference>
<comment type="caution">
    <text evidence="3">The sequence shown here is derived from an EMBL/GenBank/DDBJ whole genome shotgun (WGS) entry which is preliminary data.</text>
</comment>
<dbReference type="SUPFAM" id="SSF53850">
    <property type="entry name" value="Periplasmic binding protein-like II"/>
    <property type="match status" value="1"/>
</dbReference>
<dbReference type="PROSITE" id="PS51257">
    <property type="entry name" value="PROKAR_LIPOPROTEIN"/>
    <property type="match status" value="1"/>
</dbReference>
<dbReference type="OrthoDB" id="3233284at2"/>
<proteinExistence type="predicted"/>
<feature type="signal peptide" evidence="1">
    <location>
        <begin position="1"/>
        <end position="28"/>
    </location>
</feature>
<dbReference type="eggNOG" id="COG1732">
    <property type="taxonomic scope" value="Bacteria"/>
</dbReference>
<dbReference type="GO" id="GO:0022857">
    <property type="term" value="F:transmembrane transporter activity"/>
    <property type="evidence" value="ECO:0007669"/>
    <property type="project" value="InterPro"/>
</dbReference>
<dbReference type="CDD" id="cd13615">
    <property type="entry name" value="PBP2_ProWY"/>
    <property type="match status" value="1"/>
</dbReference>
<organism evidence="3 4">
    <name type="scientific">Collinsella stercoris DSM 13279</name>
    <dbReference type="NCBI Taxonomy" id="445975"/>
    <lineage>
        <taxon>Bacteria</taxon>
        <taxon>Bacillati</taxon>
        <taxon>Actinomycetota</taxon>
        <taxon>Coriobacteriia</taxon>
        <taxon>Coriobacteriales</taxon>
        <taxon>Coriobacteriaceae</taxon>
        <taxon>Collinsella</taxon>
    </lineage>
</organism>
<dbReference type="HOGENOM" id="CLU_038355_1_0_11"/>
<dbReference type="STRING" id="445975.COLSTE_01489"/>
<dbReference type="Gene3D" id="3.40.190.10">
    <property type="entry name" value="Periplasmic binding protein-like II"/>
    <property type="match status" value="1"/>
</dbReference>